<dbReference type="Gene3D" id="2.40.50.140">
    <property type="entry name" value="Nucleic acid-binding proteins"/>
    <property type="match status" value="1"/>
</dbReference>
<dbReference type="EMBL" id="MQVR01000005">
    <property type="protein sequence ID" value="OKL54890.1"/>
    <property type="molecule type" value="Genomic_DNA"/>
</dbReference>
<accession>A0A1Q5Q5J2</accession>
<dbReference type="SUPFAM" id="SSF50249">
    <property type="entry name" value="Nucleic acid-binding proteins"/>
    <property type="match status" value="1"/>
</dbReference>
<evidence type="ECO:0000313" key="6">
    <source>
        <dbReference type="EMBL" id="OKL54890.1"/>
    </source>
</evidence>
<dbReference type="InterPro" id="IPR029063">
    <property type="entry name" value="SAM-dependent_MTases_sf"/>
</dbReference>
<feature type="binding site" evidence="4">
    <location>
        <position position="288"/>
    </location>
    <ligand>
        <name>S-adenosyl-L-methionine</name>
        <dbReference type="ChEBI" id="CHEBI:59789"/>
    </ligand>
</feature>
<dbReference type="Gene3D" id="3.40.50.150">
    <property type="entry name" value="Vaccinia Virus protein VP39"/>
    <property type="match status" value="1"/>
</dbReference>
<evidence type="ECO:0000313" key="7">
    <source>
        <dbReference type="Proteomes" id="UP000185628"/>
    </source>
</evidence>
<sequence length="402" mass="43650">MKPGRKELMNPLVEITGVAHGGTCVGRVESGKVVFVRHTAPGETVRVRITEELATRAFADAIEVVEPSPHRTEHVWPAAQRHDIGGAELGHLSIEGQHEFKEAVLTHTLRRIGGADVAEAATEVRRPIRSAYRPGEGSRTRLRTITDDTGRPAMRKFHSNELVAIDDMPLAVPELADLRDMMAPGGTELRHVATSRGDVHVCPAGAEQRITEEVRVGDRTYSYRLTTDRFWQAHRAAPTLLANQVVDALGEVGDPTGINVLELFSGVGLFSAPIADAIGSRGALITVEGDKAAVADAKRNVPRWVEVRAASIDPRSVSALVVERPIDAVVLDPPRSGAGAKVCRILAEAEPTAVVMISCDPAALARDIAVFMRHGYRLEWVEPFDLFEHTHHLETTALLTLN</sequence>
<dbReference type="InterPro" id="IPR010280">
    <property type="entry name" value="U5_MeTrfase_fam"/>
</dbReference>
<dbReference type="Proteomes" id="UP000185628">
    <property type="component" value="Unassembled WGS sequence"/>
</dbReference>
<reference evidence="7" key="1">
    <citation type="submission" date="2016-12" db="EMBL/GenBank/DDBJ databases">
        <authorList>
            <person name="Meng X."/>
        </authorList>
    </citation>
    <scope>NUCLEOTIDE SEQUENCE [LARGE SCALE GENOMIC DNA]</scope>
    <source>
        <strain evidence="7">DSM 19116</strain>
    </source>
</reference>
<dbReference type="InterPro" id="IPR012340">
    <property type="entry name" value="NA-bd_OB-fold"/>
</dbReference>
<feature type="domain" description="TRAM" evidence="5">
    <location>
        <begin position="1"/>
        <end position="63"/>
    </location>
</feature>
<dbReference type="SUPFAM" id="SSF53335">
    <property type="entry name" value="S-adenosyl-L-methionine-dependent methyltransferases"/>
    <property type="match status" value="1"/>
</dbReference>
<dbReference type="PROSITE" id="PS51687">
    <property type="entry name" value="SAM_MT_RNA_M5U"/>
    <property type="match status" value="1"/>
</dbReference>
<dbReference type="PANTHER" id="PTHR11061">
    <property type="entry name" value="RNA M5U METHYLTRANSFERASE"/>
    <property type="match status" value="1"/>
</dbReference>
<feature type="binding site" evidence="4">
    <location>
        <position position="232"/>
    </location>
    <ligand>
        <name>S-adenosyl-L-methionine</name>
        <dbReference type="ChEBI" id="CHEBI:59789"/>
    </ligand>
</feature>
<name>A0A1Q5Q5J2_9ACTO</name>
<dbReference type="InterPro" id="IPR002792">
    <property type="entry name" value="TRAM_dom"/>
</dbReference>
<dbReference type="GO" id="GO:0070475">
    <property type="term" value="P:rRNA base methylation"/>
    <property type="evidence" value="ECO:0007669"/>
    <property type="project" value="TreeGrafter"/>
</dbReference>
<evidence type="ECO:0000256" key="4">
    <source>
        <dbReference type="PROSITE-ProRule" id="PRU01024"/>
    </source>
</evidence>
<keyword evidence="7" id="KW-1185">Reference proteome</keyword>
<proteinExistence type="inferred from homology"/>
<comment type="similarity">
    <text evidence="4">Belongs to the class I-like SAM-binding methyltransferase superfamily. RNA M5U methyltransferase family.</text>
</comment>
<feature type="binding site" evidence="4">
    <location>
        <position position="264"/>
    </location>
    <ligand>
        <name>S-adenosyl-L-methionine</name>
        <dbReference type="ChEBI" id="CHEBI:59789"/>
    </ligand>
</feature>
<evidence type="ECO:0000256" key="1">
    <source>
        <dbReference type="ARBA" id="ARBA00022603"/>
    </source>
</evidence>
<evidence type="ECO:0000256" key="3">
    <source>
        <dbReference type="ARBA" id="ARBA00022691"/>
    </source>
</evidence>
<dbReference type="Pfam" id="PF01938">
    <property type="entry name" value="TRAM"/>
    <property type="match status" value="1"/>
</dbReference>
<keyword evidence="2 4" id="KW-0808">Transferase</keyword>
<dbReference type="PROSITE" id="PS50926">
    <property type="entry name" value="TRAM"/>
    <property type="match status" value="1"/>
</dbReference>
<evidence type="ECO:0000256" key="2">
    <source>
        <dbReference type="ARBA" id="ARBA00022679"/>
    </source>
</evidence>
<dbReference type="Pfam" id="PF05958">
    <property type="entry name" value="tRNA_U5-meth_tr"/>
    <property type="match status" value="1"/>
</dbReference>
<keyword evidence="1 4" id="KW-0489">Methyltransferase</keyword>
<organism evidence="6 7">
    <name type="scientific">Bowdeniella nasicola</name>
    <dbReference type="NCBI Taxonomy" id="208480"/>
    <lineage>
        <taxon>Bacteria</taxon>
        <taxon>Bacillati</taxon>
        <taxon>Actinomycetota</taxon>
        <taxon>Actinomycetes</taxon>
        <taxon>Actinomycetales</taxon>
        <taxon>Actinomycetaceae</taxon>
        <taxon>Bowdeniella</taxon>
    </lineage>
</organism>
<comment type="caution">
    <text evidence="6">The sequence shown here is derived from an EMBL/GenBank/DDBJ whole genome shotgun (WGS) entry which is preliminary data.</text>
</comment>
<keyword evidence="3 4" id="KW-0949">S-adenosyl-L-methionine</keyword>
<feature type="active site" description="Nucleophile" evidence="4">
    <location>
        <position position="359"/>
    </location>
</feature>
<dbReference type="PANTHER" id="PTHR11061:SF30">
    <property type="entry name" value="TRNA (URACIL(54)-C(5))-METHYLTRANSFERASE"/>
    <property type="match status" value="1"/>
</dbReference>
<protein>
    <recommendedName>
        <fullName evidence="5">TRAM domain-containing protein</fullName>
    </recommendedName>
</protein>
<dbReference type="AlphaFoldDB" id="A0A1Q5Q5J2"/>
<evidence type="ECO:0000259" key="5">
    <source>
        <dbReference type="PROSITE" id="PS50926"/>
    </source>
</evidence>
<feature type="binding site" evidence="4">
    <location>
        <position position="332"/>
    </location>
    <ligand>
        <name>S-adenosyl-L-methionine</name>
        <dbReference type="ChEBI" id="CHEBI:59789"/>
    </ligand>
</feature>
<dbReference type="GO" id="GO:0070041">
    <property type="term" value="F:rRNA (uridine-C5-)-methyltransferase activity"/>
    <property type="evidence" value="ECO:0007669"/>
    <property type="project" value="TreeGrafter"/>
</dbReference>
<gene>
    <name evidence="6" type="ORF">BSZ39_01535</name>
</gene>